<dbReference type="PANTHER" id="PTHR43918">
    <property type="entry name" value="ACETYLCHOLINESTERASE"/>
    <property type="match status" value="1"/>
</dbReference>
<dbReference type="Pfam" id="PF00135">
    <property type="entry name" value="COesterase"/>
    <property type="match status" value="1"/>
</dbReference>
<evidence type="ECO:0000256" key="5">
    <source>
        <dbReference type="RuleBase" id="RU361235"/>
    </source>
</evidence>
<organism evidence="7 8">
    <name type="scientific">Amblyomma americanum</name>
    <name type="common">Lone star tick</name>
    <dbReference type="NCBI Taxonomy" id="6943"/>
    <lineage>
        <taxon>Eukaryota</taxon>
        <taxon>Metazoa</taxon>
        <taxon>Ecdysozoa</taxon>
        <taxon>Arthropoda</taxon>
        <taxon>Chelicerata</taxon>
        <taxon>Arachnida</taxon>
        <taxon>Acari</taxon>
        <taxon>Parasitiformes</taxon>
        <taxon>Ixodida</taxon>
        <taxon>Ixodoidea</taxon>
        <taxon>Ixodidae</taxon>
        <taxon>Amblyomminae</taxon>
        <taxon>Amblyomma</taxon>
    </lineage>
</organism>
<evidence type="ECO:0000313" key="8">
    <source>
        <dbReference type="Proteomes" id="UP001321473"/>
    </source>
</evidence>
<feature type="signal peptide" evidence="5">
    <location>
        <begin position="1"/>
        <end position="22"/>
    </location>
</feature>
<dbReference type="InterPro" id="IPR002018">
    <property type="entry name" value="CarbesteraseB"/>
</dbReference>
<comment type="similarity">
    <text evidence="1 5">Belongs to the type-B carboxylesterase/lipase family.</text>
</comment>
<evidence type="ECO:0000256" key="1">
    <source>
        <dbReference type="ARBA" id="ARBA00005964"/>
    </source>
</evidence>
<dbReference type="InterPro" id="IPR019819">
    <property type="entry name" value="Carboxylesterase_B_CS"/>
</dbReference>
<keyword evidence="2" id="KW-0719">Serine esterase</keyword>
<proteinExistence type="inferred from homology"/>
<sequence>MPGMNRYLLVLALAVSTFCAVANDIPTVRIDAGVVVGTRVDAGGTQVDAFLGIPYGKPPVGKLRFQRPQPVQPWEGAYNATAKPRACWQLPFDLLGPLALHYSDASEDCLYVNVWRPVGSQGCASGQQSACRGALLPTAVFIHGGAFQWGDSALFVYDAANFVALTGDVVFVTFNYRVSMFGFLDAHGPNETGGNMGLWDQNLALKWVRNNVASFGGDPERVTLWGHSAGAMSVALHALSPHSNGLFHRAIMMSGAPFTMILNRVFNPRASFDSIAAALQCYDARKGSARDQLSEVMTCLRRTEASKAFEALESTRFLQQWFLPVDNDDFFPHTFMSEKTWDKFPLLDVLIGTTINEGTMFYNLLLKAFPGLSAAEPEEYRLIGTAALSRMFEMPISKARQLADIYYGEDDAARTYDQARDITSTIMGDVFFDCPTQLFADAVASKGVRVHRYSFAHMSSHSFVPPWMGVAHSADLLYTLGSLPFLKDTERYTDPLGKVGKRFLQTQDYTSDEDGFMKELVSAFAQFMRNG</sequence>
<dbReference type="EC" id="3.1.1.-" evidence="5"/>
<accession>A0AAQ4F670</accession>
<name>A0AAQ4F670_AMBAM</name>
<evidence type="ECO:0000256" key="3">
    <source>
        <dbReference type="ARBA" id="ARBA00022801"/>
    </source>
</evidence>
<evidence type="ECO:0000259" key="6">
    <source>
        <dbReference type="Pfam" id="PF00135"/>
    </source>
</evidence>
<dbReference type="Gene3D" id="3.40.50.1820">
    <property type="entry name" value="alpha/beta hydrolase"/>
    <property type="match status" value="1"/>
</dbReference>
<dbReference type="InterPro" id="IPR019826">
    <property type="entry name" value="Carboxylesterase_B_AS"/>
</dbReference>
<evidence type="ECO:0000313" key="7">
    <source>
        <dbReference type="EMBL" id="KAK8782637.1"/>
    </source>
</evidence>
<dbReference type="SUPFAM" id="SSF53474">
    <property type="entry name" value="alpha/beta-Hydrolases"/>
    <property type="match status" value="1"/>
</dbReference>
<keyword evidence="5" id="KW-0732">Signal</keyword>
<dbReference type="GO" id="GO:0006581">
    <property type="term" value="P:acetylcholine catabolic process"/>
    <property type="evidence" value="ECO:0007669"/>
    <property type="project" value="TreeGrafter"/>
</dbReference>
<dbReference type="InterPro" id="IPR029058">
    <property type="entry name" value="AB_hydrolase_fold"/>
</dbReference>
<evidence type="ECO:0000256" key="4">
    <source>
        <dbReference type="ARBA" id="ARBA00023180"/>
    </source>
</evidence>
<protein>
    <recommendedName>
        <fullName evidence="5">Carboxylic ester hydrolase</fullName>
        <ecNumber evidence="5">3.1.1.-</ecNumber>
    </recommendedName>
</protein>
<reference evidence="7 8" key="1">
    <citation type="journal article" date="2023" name="Arcadia Sci">
        <title>De novo assembly of a long-read Amblyomma americanum tick genome.</title>
        <authorList>
            <person name="Chou S."/>
            <person name="Poskanzer K.E."/>
            <person name="Rollins M."/>
            <person name="Thuy-Boun P.S."/>
        </authorList>
    </citation>
    <scope>NUCLEOTIDE SEQUENCE [LARGE SCALE GENOMIC DNA]</scope>
    <source>
        <strain evidence="7">F_SG_1</strain>
        <tissue evidence="7">Salivary glands</tissue>
    </source>
</reference>
<dbReference type="Proteomes" id="UP001321473">
    <property type="component" value="Unassembled WGS sequence"/>
</dbReference>
<gene>
    <name evidence="7" type="ORF">V5799_016025</name>
</gene>
<dbReference type="PROSITE" id="PS00941">
    <property type="entry name" value="CARBOXYLESTERASE_B_2"/>
    <property type="match status" value="1"/>
</dbReference>
<comment type="caution">
    <text evidence="7">The sequence shown here is derived from an EMBL/GenBank/DDBJ whole genome shotgun (WGS) entry which is preliminary data.</text>
</comment>
<feature type="domain" description="Carboxylesterase type B" evidence="6">
    <location>
        <begin position="26"/>
        <end position="531"/>
    </location>
</feature>
<dbReference type="GO" id="GO:0003990">
    <property type="term" value="F:acetylcholinesterase activity"/>
    <property type="evidence" value="ECO:0007669"/>
    <property type="project" value="TreeGrafter"/>
</dbReference>
<dbReference type="GO" id="GO:0005615">
    <property type="term" value="C:extracellular space"/>
    <property type="evidence" value="ECO:0007669"/>
    <property type="project" value="TreeGrafter"/>
</dbReference>
<keyword evidence="3 5" id="KW-0378">Hydrolase</keyword>
<dbReference type="EMBL" id="JARKHS020006444">
    <property type="protein sequence ID" value="KAK8782637.1"/>
    <property type="molecule type" value="Genomic_DNA"/>
</dbReference>
<dbReference type="GO" id="GO:0005886">
    <property type="term" value="C:plasma membrane"/>
    <property type="evidence" value="ECO:0007669"/>
    <property type="project" value="TreeGrafter"/>
</dbReference>
<dbReference type="PANTHER" id="PTHR43918:SF4">
    <property type="entry name" value="CARBOXYLIC ESTER HYDROLASE"/>
    <property type="match status" value="1"/>
</dbReference>
<dbReference type="AlphaFoldDB" id="A0AAQ4F670"/>
<keyword evidence="4" id="KW-0325">Glycoprotein</keyword>
<feature type="chain" id="PRO_5042661469" description="Carboxylic ester hydrolase" evidence="5">
    <location>
        <begin position="23"/>
        <end position="531"/>
    </location>
</feature>
<dbReference type="PROSITE" id="PS00122">
    <property type="entry name" value="CARBOXYLESTERASE_B_1"/>
    <property type="match status" value="1"/>
</dbReference>
<keyword evidence="8" id="KW-1185">Reference proteome</keyword>
<dbReference type="GO" id="GO:0019695">
    <property type="term" value="P:choline metabolic process"/>
    <property type="evidence" value="ECO:0007669"/>
    <property type="project" value="TreeGrafter"/>
</dbReference>
<dbReference type="InterPro" id="IPR050654">
    <property type="entry name" value="AChE-related_enzymes"/>
</dbReference>
<evidence type="ECO:0000256" key="2">
    <source>
        <dbReference type="ARBA" id="ARBA00022487"/>
    </source>
</evidence>